<dbReference type="InterPro" id="IPR017542">
    <property type="entry name" value="XrtG-assoc_glycosyltfrase"/>
</dbReference>
<evidence type="ECO:0000256" key="3">
    <source>
        <dbReference type="ARBA" id="ARBA00022679"/>
    </source>
</evidence>
<dbReference type="InterPro" id="IPR029044">
    <property type="entry name" value="Nucleotide-diphossugar_trans"/>
</dbReference>
<dbReference type="Proteomes" id="UP000051015">
    <property type="component" value="Unassembled WGS sequence"/>
</dbReference>
<dbReference type="NCBIfam" id="TIGR03111">
    <property type="entry name" value="glyc2_xrt_Gpos1"/>
    <property type="match status" value="1"/>
</dbReference>
<organism evidence="6 7">
    <name type="scientific">Liquorilactobacillus aquaticus DSM 21051</name>
    <dbReference type="NCBI Taxonomy" id="1423725"/>
    <lineage>
        <taxon>Bacteria</taxon>
        <taxon>Bacillati</taxon>
        <taxon>Bacillota</taxon>
        <taxon>Bacilli</taxon>
        <taxon>Lactobacillales</taxon>
        <taxon>Lactobacillaceae</taxon>
        <taxon>Liquorilactobacillus</taxon>
    </lineage>
</organism>
<protein>
    <submittedName>
        <fullName evidence="6">Glycosyltransferase</fullName>
    </submittedName>
</protein>
<feature type="transmembrane region" description="Helical" evidence="4">
    <location>
        <begin position="336"/>
        <end position="358"/>
    </location>
</feature>
<name>A0A0R2D3W7_9LACO</name>
<evidence type="ECO:0000256" key="2">
    <source>
        <dbReference type="ARBA" id="ARBA00022676"/>
    </source>
</evidence>
<proteinExistence type="inferred from homology"/>
<comment type="caution">
    <text evidence="6">The sequence shown here is derived from an EMBL/GenBank/DDBJ whole genome shotgun (WGS) entry which is preliminary data.</text>
</comment>
<reference evidence="6 7" key="1">
    <citation type="journal article" date="2015" name="Genome Announc.">
        <title>Expanding the biotechnology potential of lactobacilli through comparative genomics of 213 strains and associated genera.</title>
        <authorList>
            <person name="Sun Z."/>
            <person name="Harris H.M."/>
            <person name="McCann A."/>
            <person name="Guo C."/>
            <person name="Argimon S."/>
            <person name="Zhang W."/>
            <person name="Yang X."/>
            <person name="Jeffery I.B."/>
            <person name="Cooney J.C."/>
            <person name="Kagawa T.F."/>
            <person name="Liu W."/>
            <person name="Song Y."/>
            <person name="Salvetti E."/>
            <person name="Wrobel A."/>
            <person name="Rasinkangas P."/>
            <person name="Parkhill J."/>
            <person name="Rea M.C."/>
            <person name="O'Sullivan O."/>
            <person name="Ritari J."/>
            <person name="Douillard F.P."/>
            <person name="Paul Ross R."/>
            <person name="Yang R."/>
            <person name="Briner A.E."/>
            <person name="Felis G.E."/>
            <person name="de Vos W.M."/>
            <person name="Barrangou R."/>
            <person name="Klaenhammer T.R."/>
            <person name="Caufield P.W."/>
            <person name="Cui Y."/>
            <person name="Zhang H."/>
            <person name="O'Toole P.W."/>
        </authorList>
    </citation>
    <scope>NUCLEOTIDE SEQUENCE [LARGE SCALE GENOMIC DNA]</scope>
    <source>
        <strain evidence="6 7">DSM 21051</strain>
    </source>
</reference>
<gene>
    <name evidence="6" type="ORF">FC19_GL002159</name>
</gene>
<accession>A0A0R2D3W7</accession>
<dbReference type="Pfam" id="PF00535">
    <property type="entry name" value="Glycos_transf_2"/>
    <property type="match status" value="1"/>
</dbReference>
<evidence type="ECO:0000256" key="4">
    <source>
        <dbReference type="SAM" id="Phobius"/>
    </source>
</evidence>
<dbReference type="AlphaFoldDB" id="A0A0R2D3W7"/>
<dbReference type="GO" id="GO:0016757">
    <property type="term" value="F:glycosyltransferase activity"/>
    <property type="evidence" value="ECO:0007669"/>
    <property type="project" value="UniProtKB-KW"/>
</dbReference>
<dbReference type="PATRIC" id="fig|1423725.3.peg.2221"/>
<keyword evidence="4" id="KW-1133">Transmembrane helix</keyword>
<evidence type="ECO:0000259" key="5">
    <source>
        <dbReference type="Pfam" id="PF00535"/>
    </source>
</evidence>
<dbReference type="InterPro" id="IPR001173">
    <property type="entry name" value="Glyco_trans_2-like"/>
</dbReference>
<keyword evidence="2" id="KW-0328">Glycosyltransferase</keyword>
<evidence type="ECO:0000313" key="7">
    <source>
        <dbReference type="Proteomes" id="UP000051015"/>
    </source>
</evidence>
<feature type="transmembrane region" description="Helical" evidence="4">
    <location>
        <begin position="364"/>
        <end position="385"/>
    </location>
</feature>
<feature type="transmembrane region" description="Helical" evidence="4">
    <location>
        <begin position="28"/>
        <end position="52"/>
    </location>
</feature>
<dbReference type="SUPFAM" id="SSF53448">
    <property type="entry name" value="Nucleotide-diphospho-sugar transferases"/>
    <property type="match status" value="1"/>
</dbReference>
<dbReference type="PANTHER" id="PTHR43630:SF1">
    <property type="entry name" value="POLY-BETA-1,6-N-ACETYL-D-GLUCOSAMINE SYNTHASE"/>
    <property type="match status" value="1"/>
</dbReference>
<evidence type="ECO:0000313" key="6">
    <source>
        <dbReference type="EMBL" id="KRM95067.1"/>
    </source>
</evidence>
<dbReference type="STRING" id="1423725.FC19_GL002159"/>
<dbReference type="EMBL" id="AYZD01000033">
    <property type="protein sequence ID" value="KRM95067.1"/>
    <property type="molecule type" value="Genomic_DNA"/>
</dbReference>
<feature type="transmembrane region" description="Helical" evidence="4">
    <location>
        <begin position="397"/>
        <end position="418"/>
    </location>
</feature>
<dbReference type="PANTHER" id="PTHR43630">
    <property type="entry name" value="POLY-BETA-1,6-N-ACETYL-D-GLUCOSAMINE SYNTHASE"/>
    <property type="match status" value="1"/>
</dbReference>
<dbReference type="Gene3D" id="3.90.550.10">
    <property type="entry name" value="Spore Coat Polysaccharide Biosynthesis Protein SpsA, Chain A"/>
    <property type="match status" value="1"/>
</dbReference>
<keyword evidence="3 6" id="KW-0808">Transferase</keyword>
<evidence type="ECO:0000256" key="1">
    <source>
        <dbReference type="ARBA" id="ARBA00006739"/>
    </source>
</evidence>
<sequence length="458" mass="53643">MGTASSKERKNIEVSYWLDLTFFKMGFWITWALIPVVVEVLPAFFSSIWLIVQHWHPVKLKVPEKLPVISLIIPVYNSEATLYDCIRSVNDSSYPSNLVQIILADNQSTDNSFAVYERAQNEFPNLNLRLIRTEQGKAKALNSAIYSSIGTYIINIDSDGVLEKNALMNMVLRFENDSKLAALTGTILPQKELIRSSKKRSLRLLQRNEYFEYAQAFLSGRIIESRSNRLFTMSGAFSAFRKNDLLQTFLYNTGTIGEDTDMTFQMRDRLKSKVAICSDAIFYIEPIDSLDDLYIQRQRWQTGELEVVDKNESDLKLKSFFRSFLVRRMMLDHTFLFPKLIWSAASIVLLFLGYSWVILLMSYLLIYFLYIGVSLLNYICVLLLLRGFTEERAFFRASWWVVFTLPFYNFICSWFRLIGTLNSMTRRSSWNTIRFKQEIVKLYRQFLEDIKTIKNKWR</sequence>
<keyword evidence="4" id="KW-0812">Transmembrane</keyword>
<feature type="domain" description="Glycosyltransferase 2-like" evidence="5">
    <location>
        <begin position="70"/>
        <end position="221"/>
    </location>
</feature>
<keyword evidence="7" id="KW-1185">Reference proteome</keyword>
<dbReference type="CDD" id="cd06423">
    <property type="entry name" value="CESA_like"/>
    <property type="match status" value="1"/>
</dbReference>
<comment type="similarity">
    <text evidence="1">Belongs to the glycosyltransferase 2 family.</text>
</comment>
<keyword evidence="4" id="KW-0472">Membrane</keyword>